<gene>
    <name evidence="10" type="ORF">D6Z83_07985</name>
    <name evidence="11" type="ORF">EBE87_14380</name>
</gene>
<dbReference type="Pfam" id="PF13432">
    <property type="entry name" value="TPR_16"/>
    <property type="match status" value="1"/>
</dbReference>
<dbReference type="GO" id="GO:0009279">
    <property type="term" value="C:cell outer membrane"/>
    <property type="evidence" value="ECO:0007669"/>
    <property type="project" value="UniProtKB-SubCell"/>
</dbReference>
<evidence type="ECO:0000256" key="6">
    <source>
        <dbReference type="ARBA" id="ARBA00023136"/>
    </source>
</evidence>
<reference evidence="10 13" key="1">
    <citation type="submission" date="2018-09" db="EMBL/GenBank/DDBJ databases">
        <title>Roseomonas sp. nov., isolated from feces of Tibetan antelopes in the Qinghai-Tibet plateau, China.</title>
        <authorList>
            <person name="Tian Z."/>
        </authorList>
    </citation>
    <scope>NUCLEOTIDE SEQUENCE [LARGE SCALE GENOMIC DNA]</scope>
    <source>
        <strain evidence="11 12">Z23</strain>
        <strain evidence="10 13">Z24</strain>
    </source>
</reference>
<dbReference type="Gene3D" id="1.25.40.10">
    <property type="entry name" value="Tetratricopeptide repeat domain"/>
    <property type="match status" value="4"/>
</dbReference>
<name>A0A3A9JDT3_9PROT</name>
<keyword evidence="4" id="KW-0677">Repeat</keyword>
<dbReference type="Proteomes" id="UP000274097">
    <property type="component" value="Unassembled WGS sequence"/>
</dbReference>
<dbReference type="GO" id="GO:0006011">
    <property type="term" value="P:UDP-alpha-D-glucose metabolic process"/>
    <property type="evidence" value="ECO:0007669"/>
    <property type="project" value="InterPro"/>
</dbReference>
<comment type="similarity">
    <text evidence="2">Belongs to the AcsC/BcsC family.</text>
</comment>
<evidence type="ECO:0000256" key="8">
    <source>
        <dbReference type="SAM" id="MobiDB-lite"/>
    </source>
</evidence>
<dbReference type="GO" id="GO:0030244">
    <property type="term" value="P:cellulose biosynthetic process"/>
    <property type="evidence" value="ECO:0007669"/>
    <property type="project" value="InterPro"/>
</dbReference>
<dbReference type="PANTHER" id="PTHR12558:SF13">
    <property type="entry name" value="CELL DIVISION CYCLE PROTEIN 27 HOMOLOG"/>
    <property type="match status" value="1"/>
</dbReference>
<dbReference type="PANTHER" id="PTHR12558">
    <property type="entry name" value="CELL DIVISION CYCLE 16,23,27"/>
    <property type="match status" value="1"/>
</dbReference>
<evidence type="ECO:0000256" key="7">
    <source>
        <dbReference type="ARBA" id="ARBA00023237"/>
    </source>
</evidence>
<dbReference type="InterPro" id="IPR008410">
    <property type="entry name" value="BCSC_C"/>
</dbReference>
<organism evidence="10 13">
    <name type="scientific">Teichococcus wenyumeiae</name>
    <dbReference type="NCBI Taxonomy" id="2478470"/>
    <lineage>
        <taxon>Bacteria</taxon>
        <taxon>Pseudomonadati</taxon>
        <taxon>Pseudomonadota</taxon>
        <taxon>Alphaproteobacteria</taxon>
        <taxon>Acetobacterales</taxon>
        <taxon>Roseomonadaceae</taxon>
        <taxon>Roseomonas</taxon>
    </lineage>
</organism>
<keyword evidence="5" id="KW-0802">TPR repeat</keyword>
<evidence type="ECO:0000256" key="1">
    <source>
        <dbReference type="ARBA" id="ARBA00004339"/>
    </source>
</evidence>
<dbReference type="Pfam" id="PF05420">
    <property type="entry name" value="BCSC_C"/>
    <property type="match status" value="1"/>
</dbReference>
<proteinExistence type="inferred from homology"/>
<comment type="subcellular location">
    <subcellularLocation>
        <location evidence="1">Cell outer membrane</location>
        <topology evidence="1">Peripheral membrane protein</topology>
    </subcellularLocation>
</comment>
<protein>
    <recommendedName>
        <fullName evidence="9">Cellulose synthase operon C C-terminal domain-containing protein</fullName>
    </recommendedName>
</protein>
<evidence type="ECO:0000313" key="13">
    <source>
        <dbReference type="Proteomes" id="UP000278036"/>
    </source>
</evidence>
<feature type="compositionally biased region" description="Low complexity" evidence="8">
    <location>
        <begin position="39"/>
        <end position="57"/>
    </location>
</feature>
<dbReference type="OrthoDB" id="174989at2"/>
<feature type="region of interest" description="Disordered" evidence="8">
    <location>
        <begin position="39"/>
        <end position="66"/>
    </location>
</feature>
<comment type="caution">
    <text evidence="10">The sequence shown here is derived from an EMBL/GenBank/DDBJ whole genome shotgun (WGS) entry which is preliminary data.</text>
</comment>
<keyword evidence="3" id="KW-0732">Signal</keyword>
<keyword evidence="6" id="KW-0472">Membrane</keyword>
<dbReference type="Pfam" id="PF14559">
    <property type="entry name" value="TPR_19"/>
    <property type="match status" value="2"/>
</dbReference>
<evidence type="ECO:0000313" key="12">
    <source>
        <dbReference type="Proteomes" id="UP000274097"/>
    </source>
</evidence>
<dbReference type="EMBL" id="RFLX01000010">
    <property type="protein sequence ID" value="RMI20652.1"/>
    <property type="molecule type" value="Genomic_DNA"/>
</dbReference>
<dbReference type="EMBL" id="RAQU01000035">
    <property type="protein sequence ID" value="RKK04702.1"/>
    <property type="molecule type" value="Genomic_DNA"/>
</dbReference>
<keyword evidence="7" id="KW-0998">Cell outer membrane</keyword>
<evidence type="ECO:0000313" key="10">
    <source>
        <dbReference type="EMBL" id="RKK04702.1"/>
    </source>
</evidence>
<dbReference type="FunCoup" id="A0A3A9JDT3">
    <property type="interactions" value="44"/>
</dbReference>
<sequence>MTQPSQQRDRRSHSDATGRGRGMPAVGAVLGGLLLSGGALAQDPAPAANPPAAAAPASGPEQSSALSTLAEQVDYWRAQNRPELAFAAVERLLAANPRDPEVLASAAEIAAQMGRKDAADGYLATLRRVAPNDPRIAVVERQRNFGESDRAALEEARALAQSGRAAEAIARYKSFFLNGNVPDNLVPEYYQTMAGIDYQNFRDATAALRQRLERDPDNTRLRLTLAQIQTYRETTRYSGIDTLRSLTGNSSVGASARAAWRQALLWEGPSGELISAIETYLASNPSDPQIEAKLREARGTLPDAATQARIDGYQSVEGGQLAQAEQQFRTSLQSVPDDPGALAGLGLVRWRQGHAAEARDLRDRAIAAAPQRRDEFMTMFTGLDAALQPARSGGGQAARVPPSPSVQARQALARGNLDQADDFARRAASSNANEQVQAEIILGLIALRRDDVGTAEARFRAALARRPGLPEALGGLYDVLQRQNRFAEAEALQQETGFRPSSAAGLATQRAYTLRDEASRSEPAQAAALLAQAKAVDPQNPWVRLDLVRLLRAQGQEADAAREEQELAALGNNDAAYAAALLAQDQERYGEVVARLEAIPTRVRNADANRLLTQARQEQEIGRLEAQAREMPRSGAIQQLMALASRPDPSGTMAAGVVRALGRLQQPEAAAQAARTALTVNRNATPDARIQLAGALLSARRVEDAQAITASLLAGGRLTEEQRRQIASLSAGSAMVQAGQLSAEGNQRAALAQLQPALREMPDNPAVNLALARVYLASSRAAEAQGIADTVLARNPGSLEALTVAADAAMARQDWRRADALLQEGRSRYPADPQIMLLEARRARAQGDHYRALRALESAGVRRYAQLQAGGGSRANDAERLAERLRGGTGEATGQAAEISDPVASQIASELAAARQETVTWLQAGVGMRGRSGQGGLSKLTEVTAPVEVSAAVPGIGGRVTAKAEAVSLNTGSIGGDLNTLRQFGSNVLGGGNAAGLRGAKGTATGVALNVGYAYGDLRADVGSTPLGFRIANAVGGIEYAPSLTDRLRLRITGERRAVTDSLLSYAGLRDGRTGASWGGVTTAGGRAQLEYTVGDAVLYGGGGYAAIDGRHVANNSRFDLGGGIAWTVLRQPDQSLVLGFDARYSAYEKNLRYFTLGHGGYFSPQSQVAAVVQADWRRRIGDLRLRLGGAVGYQTYREDDTPVFPNNPDLQAQLAAAAAGDSTLSARYVGRDGSGVIGNLRAEAEYDITPQLRIGAYATYDRSGDWKQATGMVRLRYAFEQPGPDLNPIMPLPR</sequence>
<evidence type="ECO:0000259" key="9">
    <source>
        <dbReference type="Pfam" id="PF05420"/>
    </source>
</evidence>
<feature type="region of interest" description="Disordered" evidence="8">
    <location>
        <begin position="1"/>
        <end position="24"/>
    </location>
</feature>
<dbReference type="PRINTS" id="PR01441">
    <property type="entry name" value="CELLSNTHASEC"/>
</dbReference>
<feature type="domain" description="Cellulose synthase operon C C-terminal" evidence="9">
    <location>
        <begin position="938"/>
        <end position="1281"/>
    </location>
</feature>
<evidence type="ECO:0000313" key="11">
    <source>
        <dbReference type="EMBL" id="RMI20652.1"/>
    </source>
</evidence>
<evidence type="ECO:0000256" key="3">
    <source>
        <dbReference type="ARBA" id="ARBA00022729"/>
    </source>
</evidence>
<keyword evidence="12" id="KW-1185">Reference proteome</keyword>
<dbReference type="SUPFAM" id="SSF48452">
    <property type="entry name" value="TPR-like"/>
    <property type="match status" value="3"/>
</dbReference>
<dbReference type="Proteomes" id="UP000278036">
    <property type="component" value="Unassembled WGS sequence"/>
</dbReference>
<dbReference type="InterPro" id="IPR011990">
    <property type="entry name" value="TPR-like_helical_dom_sf"/>
</dbReference>
<dbReference type="RefSeq" id="WP_120637799.1">
    <property type="nucleotide sequence ID" value="NZ_RAQU01000035.1"/>
</dbReference>
<accession>A0A3A9JDT3</accession>
<evidence type="ECO:0000256" key="4">
    <source>
        <dbReference type="ARBA" id="ARBA00022737"/>
    </source>
</evidence>
<evidence type="ECO:0000256" key="5">
    <source>
        <dbReference type="ARBA" id="ARBA00022803"/>
    </source>
</evidence>
<dbReference type="InterPro" id="IPR003921">
    <property type="entry name" value="Cell_synth_C"/>
</dbReference>
<feature type="compositionally biased region" description="Basic and acidic residues" evidence="8">
    <location>
        <begin position="7"/>
        <end position="18"/>
    </location>
</feature>
<evidence type="ECO:0000256" key="2">
    <source>
        <dbReference type="ARBA" id="ARBA00005886"/>
    </source>
</evidence>
<dbReference type="InParanoid" id="A0A3A9JDT3"/>